<evidence type="ECO:0000313" key="3">
    <source>
        <dbReference type="Proteomes" id="UP000243579"/>
    </source>
</evidence>
<keyword evidence="3" id="KW-1185">Reference proteome</keyword>
<dbReference type="AlphaFoldDB" id="A0A1V9ZJP8"/>
<proteinExistence type="predicted"/>
<comment type="caution">
    <text evidence="2">The sequence shown here is derived from an EMBL/GenBank/DDBJ whole genome shotgun (WGS) entry which is preliminary data.</text>
</comment>
<dbReference type="EMBL" id="JNBR01000089">
    <property type="protein sequence ID" value="OQR98213.1"/>
    <property type="molecule type" value="Genomic_DNA"/>
</dbReference>
<gene>
    <name evidence="2" type="ORF">ACHHYP_09067</name>
</gene>
<organism evidence="2 3">
    <name type="scientific">Achlya hypogyna</name>
    <name type="common">Oomycete</name>
    <name type="synonym">Protoachlya hypogyna</name>
    <dbReference type="NCBI Taxonomy" id="1202772"/>
    <lineage>
        <taxon>Eukaryota</taxon>
        <taxon>Sar</taxon>
        <taxon>Stramenopiles</taxon>
        <taxon>Oomycota</taxon>
        <taxon>Saprolegniomycetes</taxon>
        <taxon>Saprolegniales</taxon>
        <taxon>Achlyaceae</taxon>
        <taxon>Achlya</taxon>
    </lineage>
</organism>
<feature type="region of interest" description="Disordered" evidence="1">
    <location>
        <begin position="70"/>
        <end position="97"/>
    </location>
</feature>
<protein>
    <submittedName>
        <fullName evidence="2">Uncharacterized protein</fullName>
    </submittedName>
</protein>
<name>A0A1V9ZJP8_ACHHY</name>
<dbReference type="OrthoDB" id="75124at2759"/>
<dbReference type="Proteomes" id="UP000243579">
    <property type="component" value="Unassembled WGS sequence"/>
</dbReference>
<evidence type="ECO:0000313" key="2">
    <source>
        <dbReference type="EMBL" id="OQR98213.1"/>
    </source>
</evidence>
<reference evidence="2 3" key="1">
    <citation type="journal article" date="2014" name="Genome Biol. Evol.">
        <title>The secreted proteins of Achlya hypogyna and Thraustotheca clavata identify the ancestral oomycete secretome and reveal gene acquisitions by horizontal gene transfer.</title>
        <authorList>
            <person name="Misner I."/>
            <person name="Blouin N."/>
            <person name="Leonard G."/>
            <person name="Richards T.A."/>
            <person name="Lane C.E."/>
        </authorList>
    </citation>
    <scope>NUCLEOTIDE SEQUENCE [LARGE SCALE GENOMIC DNA]</scope>
    <source>
        <strain evidence="2 3">ATCC 48635</strain>
    </source>
</reference>
<accession>A0A1V9ZJP8</accession>
<sequence>MKAKSTSLPQERPRPRVCRAGDIRKSDIDLELLQAIALQGMHFSDDESDGVESDDDIDKLDAVFVPVQGWNKKRPSPTKKGVYTTSPSKPATTDDLGWTFVDKSPTFERVRAGKHAMSQSWSRA</sequence>
<evidence type="ECO:0000256" key="1">
    <source>
        <dbReference type="SAM" id="MobiDB-lite"/>
    </source>
</evidence>